<dbReference type="Proteomes" id="UP001209878">
    <property type="component" value="Unassembled WGS sequence"/>
</dbReference>
<accession>A0AAD9NJZ2</accession>
<evidence type="ECO:0000313" key="2">
    <source>
        <dbReference type="Proteomes" id="UP001209878"/>
    </source>
</evidence>
<gene>
    <name evidence="1" type="ORF">NP493_926g01013</name>
</gene>
<sequence length="113" mass="12692">MQYSNAAVVSQSQHTYFILVSINCFTISNRTYTFGRTTVHPECFHCINTASKGQPITRHVCCSHLPANLHNHISSLKNRFLVQLFSDVRMSSQSPEAACFAPAKTITKLLVYI</sequence>
<protein>
    <submittedName>
        <fullName evidence="1">Uncharacterized protein</fullName>
    </submittedName>
</protein>
<name>A0AAD9NJZ2_RIDPI</name>
<dbReference type="EMBL" id="JAODUO010000926">
    <property type="protein sequence ID" value="KAK2172810.1"/>
    <property type="molecule type" value="Genomic_DNA"/>
</dbReference>
<evidence type="ECO:0000313" key="1">
    <source>
        <dbReference type="EMBL" id="KAK2172810.1"/>
    </source>
</evidence>
<keyword evidence="2" id="KW-1185">Reference proteome</keyword>
<comment type="caution">
    <text evidence="1">The sequence shown here is derived from an EMBL/GenBank/DDBJ whole genome shotgun (WGS) entry which is preliminary data.</text>
</comment>
<reference evidence="1" key="1">
    <citation type="journal article" date="2023" name="Mol. Biol. Evol.">
        <title>Third-Generation Sequencing Reveals the Adaptive Role of the Epigenome in Three Deep-Sea Polychaetes.</title>
        <authorList>
            <person name="Perez M."/>
            <person name="Aroh O."/>
            <person name="Sun Y."/>
            <person name="Lan Y."/>
            <person name="Juniper S.K."/>
            <person name="Young C.R."/>
            <person name="Angers B."/>
            <person name="Qian P.Y."/>
        </authorList>
    </citation>
    <scope>NUCLEOTIDE SEQUENCE</scope>
    <source>
        <strain evidence="1">R07B-5</strain>
    </source>
</reference>
<organism evidence="1 2">
    <name type="scientific">Ridgeia piscesae</name>
    <name type="common">Tubeworm</name>
    <dbReference type="NCBI Taxonomy" id="27915"/>
    <lineage>
        <taxon>Eukaryota</taxon>
        <taxon>Metazoa</taxon>
        <taxon>Spiralia</taxon>
        <taxon>Lophotrochozoa</taxon>
        <taxon>Annelida</taxon>
        <taxon>Polychaeta</taxon>
        <taxon>Sedentaria</taxon>
        <taxon>Canalipalpata</taxon>
        <taxon>Sabellida</taxon>
        <taxon>Siboglinidae</taxon>
        <taxon>Ridgeia</taxon>
    </lineage>
</organism>
<dbReference type="AlphaFoldDB" id="A0AAD9NJZ2"/>
<proteinExistence type="predicted"/>